<dbReference type="Pfam" id="PF06761">
    <property type="entry name" value="IcmF-related"/>
    <property type="match status" value="1"/>
</dbReference>
<dbReference type="InterPro" id="IPR010623">
    <property type="entry name" value="IcmF_C"/>
</dbReference>
<dbReference type="InterPro" id="IPR027417">
    <property type="entry name" value="P-loop_NTPase"/>
</dbReference>
<dbReference type="InterPro" id="IPR053156">
    <property type="entry name" value="T6SS_TssM-like"/>
</dbReference>
<dbReference type="EMBL" id="CP015136">
    <property type="protein sequence ID" value="AMY08108.1"/>
    <property type="molecule type" value="Genomic_DNA"/>
</dbReference>
<sequence length="1154" mass="127000">MLSLLKRTIQLLPGFLLIAAVIWLAGPYLVISGSRPLETESSRLTAIVFVVLAWLAWVLFERWRARRASSQLASAVISQASAEPLPSGDVVKLRESFEQAVATLGARQKGRTLYDLPWYVFIGPPGSGKTTALLNSGLHFSLDASGGQSRLKGVGGTRNCDWWFTDEAVFLDTAGRFTTQDSDASADSAGWKEFLALLTKYRKRRPINGVILTISVKDLLTQGESAREQQVEAARYRLRELGRELQIELPVYVMVTMCDLIAGFAEYFDDQVQEGRAQVWGVTFPYEKTVSGQVTRMFPSEFEALVTRLNERMFARLEEETDARRRARIFAFPQQVASLRDSLAQYLNDLFAVKSGDQRILLRGVYFTSGTQEGTPIDRLLGAIGRGFRVAPEAVVAPGGRGKAYFVERLLTQVLIGESGLAGVNRRLEMRTAGLQLATYAGLVILTVLGVMVLSVSYRRNAEYLADMEREVTRLRAVPAARSVTSVQGLLPRLDAIRAVVTSANRHNDSVPWGMRWGLYQGRAMANAAQDAYLLELDASLLDFVAARLQQRLVQYGSEPEKLYEYLKAYLMLGQPEHMNEKHLQYLVNLEWSPANGVPHDVGASLTQHFQTLLDSDERLRPVPINASLVSQACSTVRRASMGRIMYSWLRETYASNDSQGVRLDVAGGVATTQVITRKSGVSLSQPLPSLFSRSAFEKITGSDLPELVEEFSKDNWVCDGGSDLGDRTRLQGELTNIYQQEYIAAWDAVVNDLVIVTPSTVDGMADLLGVLGGPTSPLKNLLDVITENTRLVGPAKAEAPADPGILAKGKSYADRVTTMFKQGPAAVAPSTPGALVTAHFKDLHRLVEGEAGKTPIEGSLNRLREVEQQLRGFGAAYGQKSIEVAQGDPQLRNLFMQIGRESETLPTPVREMIEQIGSRAQKTVTTASIDALASSYRQEVLAPCERLIAGRYPFSTSNSEIPLTEFAELFGPKGVFDRFFTERLESRVDTSTRPWSWKPGTVAPYPGMLGHFEDARAIRDAFFAGGSAQPSLRFGVIIASVDTETTQFALEIDGQKFDDRKGGAAPGTWPGQNAGSASASFNDRTGIASGPRFEGPWALFRFIDAGQPRHDSDTRTTLTFRGRREHEAQVVIDAVSLDNPFAKREWQRFGCGS</sequence>
<evidence type="ECO:0000313" key="5">
    <source>
        <dbReference type="EMBL" id="AMY08108.1"/>
    </source>
</evidence>
<accession>A0A143PJ53</accession>
<dbReference type="NCBIfam" id="TIGR03348">
    <property type="entry name" value="VI_IcmF"/>
    <property type="match status" value="1"/>
</dbReference>
<feature type="transmembrane region" description="Helical" evidence="1">
    <location>
        <begin position="43"/>
        <end position="60"/>
    </location>
</feature>
<dbReference type="InterPro" id="IPR009612">
    <property type="entry name" value="IcmF-rel"/>
</dbReference>
<evidence type="ECO:0000259" key="3">
    <source>
        <dbReference type="Pfam" id="PF06761"/>
    </source>
</evidence>
<dbReference type="AlphaFoldDB" id="A0A143PJ53"/>
<feature type="domain" description="IcmF-related" evidence="3">
    <location>
        <begin position="491"/>
        <end position="791"/>
    </location>
</feature>
<dbReference type="PANTHER" id="PTHR36153">
    <property type="entry name" value="INNER MEMBRANE PROTEIN-RELATED"/>
    <property type="match status" value="1"/>
</dbReference>
<protein>
    <submittedName>
        <fullName evidence="5">Type VI secretion protein IcmF</fullName>
    </submittedName>
</protein>
<feature type="transmembrane region" description="Helical" evidence="1">
    <location>
        <begin position="437"/>
        <end position="458"/>
    </location>
</feature>
<gene>
    <name evidence="5" type="ORF">LuPra_01296</name>
</gene>
<dbReference type="STRING" id="1855912.LuPra_01296"/>
<evidence type="ECO:0000256" key="1">
    <source>
        <dbReference type="SAM" id="Phobius"/>
    </source>
</evidence>
<feature type="domain" description="Type VI secretion system IcmF C-terminal" evidence="2">
    <location>
        <begin position="1040"/>
        <end position="1125"/>
    </location>
</feature>
<evidence type="ECO:0000259" key="2">
    <source>
        <dbReference type="Pfam" id="PF06744"/>
    </source>
</evidence>
<dbReference type="InterPro" id="IPR017731">
    <property type="entry name" value="TssM1-like"/>
</dbReference>
<dbReference type="Pfam" id="PF06744">
    <property type="entry name" value="IcmF_C"/>
    <property type="match status" value="1"/>
</dbReference>
<reference evidence="6" key="2">
    <citation type="submission" date="2016-04" db="EMBL/GenBank/DDBJ databases">
        <title>First Complete Genome Sequence of a Subdivision 6 Acidobacterium.</title>
        <authorList>
            <person name="Huang S."/>
            <person name="Vieira S."/>
            <person name="Bunk B."/>
            <person name="Riedel T."/>
            <person name="Sproeer C."/>
            <person name="Overmann J."/>
        </authorList>
    </citation>
    <scope>NUCLEOTIDE SEQUENCE [LARGE SCALE GENOMIC DNA]</scope>
    <source>
        <strain evidence="6">DSM 100886 HEG_-6_39</strain>
    </source>
</reference>
<keyword evidence="1" id="KW-0812">Transmembrane</keyword>
<keyword evidence="1" id="KW-1133">Transmembrane helix</keyword>
<dbReference type="InterPro" id="IPR025743">
    <property type="entry name" value="TssM1_N"/>
</dbReference>
<dbReference type="PATRIC" id="fig|1813736.3.peg.1343"/>
<dbReference type="OrthoDB" id="9758229at2"/>
<name>A0A143PJ53_LUTPR</name>
<dbReference type="Proteomes" id="UP000076079">
    <property type="component" value="Chromosome"/>
</dbReference>
<proteinExistence type="predicted"/>
<feature type="transmembrane region" description="Helical" evidence="1">
    <location>
        <begin position="12"/>
        <end position="31"/>
    </location>
</feature>
<keyword evidence="1" id="KW-0472">Membrane</keyword>
<dbReference type="KEGG" id="abac:LuPra_01296"/>
<keyword evidence="6" id="KW-1185">Reference proteome</keyword>
<evidence type="ECO:0000313" key="6">
    <source>
        <dbReference type="Proteomes" id="UP000076079"/>
    </source>
</evidence>
<feature type="domain" description="Type VI secretion system component TssM1 N-terminal" evidence="4">
    <location>
        <begin position="185"/>
        <end position="442"/>
    </location>
</feature>
<reference evidence="5 6" key="1">
    <citation type="journal article" date="2016" name="Genome Announc.">
        <title>First Complete Genome Sequence of a Subdivision 6 Acidobacterium Strain.</title>
        <authorList>
            <person name="Huang S."/>
            <person name="Vieira S."/>
            <person name="Bunk B."/>
            <person name="Riedel T."/>
            <person name="Sproer C."/>
            <person name="Overmann J."/>
        </authorList>
    </citation>
    <scope>NUCLEOTIDE SEQUENCE [LARGE SCALE GENOMIC DNA]</scope>
    <source>
        <strain evidence="6">DSM 100886 HEG_-6_39</strain>
    </source>
</reference>
<organism evidence="5 6">
    <name type="scientific">Luteitalea pratensis</name>
    <dbReference type="NCBI Taxonomy" id="1855912"/>
    <lineage>
        <taxon>Bacteria</taxon>
        <taxon>Pseudomonadati</taxon>
        <taxon>Acidobacteriota</taxon>
        <taxon>Vicinamibacteria</taxon>
        <taxon>Vicinamibacterales</taxon>
        <taxon>Vicinamibacteraceae</taxon>
        <taxon>Luteitalea</taxon>
    </lineage>
</organism>
<dbReference type="PANTHER" id="PTHR36153:SF1">
    <property type="entry name" value="TYPE VI SECRETION SYSTEM COMPONENT TSSM1"/>
    <property type="match status" value="1"/>
</dbReference>
<evidence type="ECO:0000259" key="4">
    <source>
        <dbReference type="Pfam" id="PF14331"/>
    </source>
</evidence>
<dbReference type="RefSeq" id="WP_110169973.1">
    <property type="nucleotide sequence ID" value="NZ_CP015136.1"/>
</dbReference>
<dbReference type="SUPFAM" id="SSF52540">
    <property type="entry name" value="P-loop containing nucleoside triphosphate hydrolases"/>
    <property type="match status" value="1"/>
</dbReference>
<dbReference type="Pfam" id="PF14331">
    <property type="entry name" value="IcmF-related_N"/>
    <property type="match status" value="1"/>
</dbReference>